<dbReference type="CDD" id="cd16454">
    <property type="entry name" value="RING-H2_PA-TM-RING"/>
    <property type="match status" value="1"/>
</dbReference>
<sequence length="450" mass="51002">MAATIMKYFITLWLFNCLAFATIELNNFYYFTQTTQWNHLKIDFKIANEKYIRIWVEVIDKPKDSSPLLALSDTEPHYGANSTDVQATYIDYEGWFSNLNYHSIILENSGTLPSIISVGNYDYKEGAIQYKLRVDASDSLLCPQDCNNNGACQALNQCSCNPGYIKPTCGIPAVEILPSKTDIKNPINGFTYGYISLANISSSSIVLNINWDGPYCRLLLNYDGSGNFSLPSSHHFYLSVFLNGLKNPTTATIDISDMNDFLYVAAFPLDSYKSTASNYTIWYEEKSSDDASVFILIYIIISCVGVITVLFGLFFIFKKKCKEHHLVKVTEESPGLSSSLINKKYPAFRYYELKSKEKVEITCAICFDAFHPTSWVRKLHCSHLFHSTCIEEWFKANTTCCLCKRDCSAINMIVLSNFGEDENLFNKVNRSEINTATNITDTFDDSIEQV</sequence>
<keyword evidence="2 10" id="KW-0812">Transmembrane</keyword>
<evidence type="ECO:0000256" key="2">
    <source>
        <dbReference type="ARBA" id="ARBA00022692"/>
    </source>
</evidence>
<evidence type="ECO:0000313" key="14">
    <source>
        <dbReference type="Proteomes" id="UP001162131"/>
    </source>
</evidence>
<dbReference type="Gene3D" id="3.30.40.10">
    <property type="entry name" value="Zinc/RING finger domain, C3HC4 (zinc finger)"/>
    <property type="match status" value="1"/>
</dbReference>
<dbReference type="SMART" id="SM00184">
    <property type="entry name" value="RING"/>
    <property type="match status" value="1"/>
</dbReference>
<dbReference type="GO" id="GO:0008270">
    <property type="term" value="F:zinc ion binding"/>
    <property type="evidence" value="ECO:0007669"/>
    <property type="project" value="UniProtKB-KW"/>
</dbReference>
<dbReference type="PANTHER" id="PTHR46539:SF1">
    <property type="entry name" value="E3 UBIQUITIN-PROTEIN LIGASE ATL42"/>
    <property type="match status" value="1"/>
</dbReference>
<dbReference type="PANTHER" id="PTHR46539">
    <property type="entry name" value="E3 UBIQUITIN-PROTEIN LIGASE ATL42"/>
    <property type="match status" value="1"/>
</dbReference>
<keyword evidence="8" id="KW-0245">EGF-like domain</keyword>
<evidence type="ECO:0000256" key="5">
    <source>
        <dbReference type="ARBA" id="ARBA00022833"/>
    </source>
</evidence>
<reference evidence="13" key="1">
    <citation type="submission" date="2021-09" db="EMBL/GenBank/DDBJ databases">
        <authorList>
            <consortium name="AG Swart"/>
            <person name="Singh M."/>
            <person name="Singh A."/>
            <person name="Seah K."/>
            <person name="Emmerich C."/>
        </authorList>
    </citation>
    <scope>NUCLEOTIDE SEQUENCE</scope>
    <source>
        <strain evidence="13">ATCC30299</strain>
    </source>
</reference>
<dbReference type="AlphaFoldDB" id="A0AAU9K961"/>
<evidence type="ECO:0000256" key="10">
    <source>
        <dbReference type="SAM" id="Phobius"/>
    </source>
</evidence>
<evidence type="ECO:0008006" key="15">
    <source>
        <dbReference type="Google" id="ProtNLM"/>
    </source>
</evidence>
<evidence type="ECO:0000256" key="1">
    <source>
        <dbReference type="ARBA" id="ARBA00004370"/>
    </source>
</evidence>
<proteinExistence type="predicted"/>
<keyword evidence="5" id="KW-0862">Zinc</keyword>
<accession>A0AAU9K961</accession>
<dbReference type="PROSITE" id="PS01186">
    <property type="entry name" value="EGF_2"/>
    <property type="match status" value="1"/>
</dbReference>
<dbReference type="PROSITE" id="PS50026">
    <property type="entry name" value="EGF_3"/>
    <property type="match status" value="1"/>
</dbReference>
<evidence type="ECO:0000259" key="11">
    <source>
        <dbReference type="PROSITE" id="PS50026"/>
    </source>
</evidence>
<comment type="subcellular location">
    <subcellularLocation>
        <location evidence="1">Membrane</location>
    </subcellularLocation>
</comment>
<organism evidence="13 14">
    <name type="scientific">Blepharisma stoltei</name>
    <dbReference type="NCBI Taxonomy" id="1481888"/>
    <lineage>
        <taxon>Eukaryota</taxon>
        <taxon>Sar</taxon>
        <taxon>Alveolata</taxon>
        <taxon>Ciliophora</taxon>
        <taxon>Postciliodesmatophora</taxon>
        <taxon>Heterotrichea</taxon>
        <taxon>Heterotrichida</taxon>
        <taxon>Blepharismidae</taxon>
        <taxon>Blepharisma</taxon>
    </lineage>
</organism>
<feature type="disulfide bond" evidence="8">
    <location>
        <begin position="160"/>
        <end position="169"/>
    </location>
</feature>
<dbReference type="EMBL" id="CAJZBQ010000058">
    <property type="protein sequence ID" value="CAG9334199.1"/>
    <property type="molecule type" value="Genomic_DNA"/>
</dbReference>
<comment type="caution">
    <text evidence="13">The sequence shown here is derived from an EMBL/GenBank/DDBJ whole genome shotgun (WGS) entry which is preliminary data.</text>
</comment>
<gene>
    <name evidence="13" type="ORF">BSTOLATCC_MIC60819</name>
</gene>
<feature type="disulfide bond" evidence="8">
    <location>
        <begin position="142"/>
        <end position="152"/>
    </location>
</feature>
<dbReference type="Pfam" id="PF13639">
    <property type="entry name" value="zf-RING_2"/>
    <property type="match status" value="1"/>
</dbReference>
<comment type="caution">
    <text evidence="8">Lacks conserved residue(s) required for the propagation of feature annotation.</text>
</comment>
<dbReference type="InterPro" id="IPR001841">
    <property type="entry name" value="Znf_RING"/>
</dbReference>
<keyword evidence="14" id="KW-1185">Reference proteome</keyword>
<evidence type="ECO:0000313" key="13">
    <source>
        <dbReference type="EMBL" id="CAG9334199.1"/>
    </source>
</evidence>
<feature type="domain" description="RING-type" evidence="12">
    <location>
        <begin position="363"/>
        <end position="404"/>
    </location>
</feature>
<dbReference type="Proteomes" id="UP001162131">
    <property type="component" value="Unassembled WGS sequence"/>
</dbReference>
<dbReference type="PROSITE" id="PS50089">
    <property type="entry name" value="ZF_RING_2"/>
    <property type="match status" value="1"/>
</dbReference>
<evidence type="ECO:0000259" key="12">
    <source>
        <dbReference type="PROSITE" id="PS50089"/>
    </source>
</evidence>
<dbReference type="InterPro" id="IPR000742">
    <property type="entry name" value="EGF"/>
</dbReference>
<keyword evidence="7 10" id="KW-0472">Membrane</keyword>
<name>A0AAU9K961_9CILI</name>
<dbReference type="GO" id="GO:0016020">
    <property type="term" value="C:membrane"/>
    <property type="evidence" value="ECO:0007669"/>
    <property type="project" value="UniProtKB-SubCell"/>
</dbReference>
<evidence type="ECO:0000256" key="8">
    <source>
        <dbReference type="PROSITE-ProRule" id="PRU00076"/>
    </source>
</evidence>
<dbReference type="SUPFAM" id="SSF57850">
    <property type="entry name" value="RING/U-box"/>
    <property type="match status" value="1"/>
</dbReference>
<evidence type="ECO:0000256" key="9">
    <source>
        <dbReference type="PROSITE-ProRule" id="PRU00175"/>
    </source>
</evidence>
<dbReference type="InterPro" id="IPR013083">
    <property type="entry name" value="Znf_RING/FYVE/PHD"/>
</dbReference>
<evidence type="ECO:0000256" key="4">
    <source>
        <dbReference type="ARBA" id="ARBA00022771"/>
    </source>
</evidence>
<protein>
    <recommendedName>
        <fullName evidence="15">RING-type domain-containing protein</fullName>
    </recommendedName>
</protein>
<dbReference type="Gene3D" id="2.10.25.10">
    <property type="entry name" value="Laminin"/>
    <property type="match status" value="1"/>
</dbReference>
<feature type="transmembrane region" description="Helical" evidence="10">
    <location>
        <begin position="293"/>
        <end position="317"/>
    </location>
</feature>
<evidence type="ECO:0000256" key="3">
    <source>
        <dbReference type="ARBA" id="ARBA00022723"/>
    </source>
</evidence>
<feature type="domain" description="EGF-like" evidence="11">
    <location>
        <begin position="138"/>
        <end position="170"/>
    </location>
</feature>
<keyword evidence="4 9" id="KW-0863">Zinc-finger</keyword>
<evidence type="ECO:0000256" key="6">
    <source>
        <dbReference type="ARBA" id="ARBA00022989"/>
    </source>
</evidence>
<keyword evidence="6 10" id="KW-1133">Transmembrane helix</keyword>
<keyword evidence="3" id="KW-0479">Metal-binding</keyword>
<keyword evidence="8" id="KW-1015">Disulfide bond</keyword>
<evidence type="ECO:0000256" key="7">
    <source>
        <dbReference type="ARBA" id="ARBA00023136"/>
    </source>
</evidence>